<dbReference type="Pfam" id="PF13568">
    <property type="entry name" value="OMP_b-brl_2"/>
    <property type="match status" value="1"/>
</dbReference>
<proteinExistence type="predicted"/>
<feature type="domain" description="Outer membrane protein beta-barrel" evidence="2">
    <location>
        <begin position="18"/>
        <end position="219"/>
    </location>
</feature>
<dbReference type="EMBL" id="JABANE010000018">
    <property type="protein sequence ID" value="NME68013.1"/>
    <property type="molecule type" value="Genomic_DNA"/>
</dbReference>
<sequence length="242" mass="26934">MRTLLFSLLCLLFSQSLMAQETKSPFTFGVKGGLNTTAIAVADPADGGFLLGGFGGFYTNYKINDRWALQAEIQYGQHGVFGLLDMYESMYASDLDPDLDDDKFSIEMDGRLNIRTEYLSIPLVAQYAMGKKRNWVLEGGFIVGILTRSNLNYDGTATYREYLDGSVTTEVDITEDINALISETEFKPVEVSFTMGLQYKVPNSNFHVGGRTILGLSNINASPIEENWMRNLNLQLGVGYTF</sequence>
<feature type="signal peptide" evidence="1">
    <location>
        <begin position="1"/>
        <end position="19"/>
    </location>
</feature>
<dbReference type="AlphaFoldDB" id="A0A7X9RRL5"/>
<gene>
    <name evidence="3" type="ORF">HHU12_08585</name>
</gene>
<feature type="chain" id="PRO_5031533992" evidence="1">
    <location>
        <begin position="20"/>
        <end position="242"/>
    </location>
</feature>
<comment type="caution">
    <text evidence="3">The sequence shown here is derived from an EMBL/GenBank/DDBJ whole genome shotgun (WGS) entry which is preliminary data.</text>
</comment>
<accession>A0A7X9RRL5</accession>
<name>A0A7X9RRL5_9BACT</name>
<evidence type="ECO:0000256" key="1">
    <source>
        <dbReference type="SAM" id="SignalP"/>
    </source>
</evidence>
<dbReference type="RefSeq" id="WP_169656328.1">
    <property type="nucleotide sequence ID" value="NZ_JABANE010000018.1"/>
</dbReference>
<dbReference type="InterPro" id="IPR025665">
    <property type="entry name" value="Beta-barrel_OMP_2"/>
</dbReference>
<evidence type="ECO:0000313" key="4">
    <source>
        <dbReference type="Proteomes" id="UP000576082"/>
    </source>
</evidence>
<reference evidence="3 4" key="1">
    <citation type="submission" date="2020-04" db="EMBL/GenBank/DDBJ databases">
        <title>Flammeovirga sp. SR4, a novel species isolated from seawater.</title>
        <authorList>
            <person name="Wang X."/>
        </authorList>
    </citation>
    <scope>NUCLEOTIDE SEQUENCE [LARGE SCALE GENOMIC DNA]</scope>
    <source>
        <strain evidence="3 4">ATCC 23126</strain>
    </source>
</reference>
<evidence type="ECO:0000313" key="3">
    <source>
        <dbReference type="EMBL" id="NME68013.1"/>
    </source>
</evidence>
<keyword evidence="4" id="KW-1185">Reference proteome</keyword>
<dbReference type="Proteomes" id="UP000576082">
    <property type="component" value="Unassembled WGS sequence"/>
</dbReference>
<evidence type="ECO:0000259" key="2">
    <source>
        <dbReference type="Pfam" id="PF13568"/>
    </source>
</evidence>
<keyword evidence="1" id="KW-0732">Signal</keyword>
<protein>
    <submittedName>
        <fullName evidence="3">PorT family protein</fullName>
    </submittedName>
</protein>
<organism evidence="3 4">
    <name type="scientific">Flammeovirga aprica JL-4</name>
    <dbReference type="NCBI Taxonomy" id="694437"/>
    <lineage>
        <taxon>Bacteria</taxon>
        <taxon>Pseudomonadati</taxon>
        <taxon>Bacteroidota</taxon>
        <taxon>Cytophagia</taxon>
        <taxon>Cytophagales</taxon>
        <taxon>Flammeovirgaceae</taxon>
        <taxon>Flammeovirga</taxon>
    </lineage>
</organism>